<dbReference type="SUPFAM" id="SSF109998">
    <property type="entry name" value="Triger factor/SurA peptide-binding domain-like"/>
    <property type="match status" value="1"/>
</dbReference>
<protein>
    <submittedName>
        <fullName evidence="9">Peptidyl-prolyl cis-trans isomerase D</fullName>
        <ecNumber evidence="9">5.2.1.8</ecNumber>
    </submittedName>
</protein>
<keyword evidence="10" id="KW-1185">Reference proteome</keyword>
<dbReference type="EMBL" id="JACIEI010000003">
    <property type="protein sequence ID" value="MBB3993819.1"/>
    <property type="molecule type" value="Genomic_DNA"/>
</dbReference>
<dbReference type="Proteomes" id="UP000530268">
    <property type="component" value="Unassembled WGS sequence"/>
</dbReference>
<dbReference type="InterPro" id="IPR027304">
    <property type="entry name" value="Trigger_fact/SurA_dom_sf"/>
</dbReference>
<evidence type="ECO:0000313" key="9">
    <source>
        <dbReference type="EMBL" id="MBB3993819.1"/>
    </source>
</evidence>
<evidence type="ECO:0000256" key="3">
    <source>
        <dbReference type="ARBA" id="ARBA00022692"/>
    </source>
</evidence>
<keyword evidence="6" id="KW-0143">Chaperone</keyword>
<sequence length="614" mass="66431">MAKRSSIGKTATWGLMGLLFVGLGGFGAVNLSGNLRTIGTVGDKSISVDTYARQMQQDLRNISAQSGSNISFAQAQQLGLDTIVLQRIVRERALDHEATLIGLSIGDETLRDRVVAISSFQGVDGSFDRQGYAQTLRSAGLTEAEFETSLREEAARQLLQDAIISGVEMPAAYAETLVSYVAENRNFTWALLDETTLKTPIEDADEATLKAYFDANADNFVLPATKKITYVWLNPTDIIDQVELAEDDLRAEYASRSEQYNQPARRLVERLVFSDQEAADQAAAALEVGGTTFETLVTDRGLALTDVDLGDVDLDALGAAGEVVFAAQVGDVVGPADSNLGPALFRVNAVLPAQTVTFEEAEPELRDILAADRAVRIVEAQAEDFDDRLAGGSTLEQLAQETDMVLGQVDWTVDSSDGIAAYEGFREAAATVTDTDFPKVDQLDDGSIFALRLDEALPERPASYEDVADQVADRWRSEQIVTQLRVQAEAAKAQTEAGAALSASGLSERVETDQTRNAFLPATPAGFTEEVFEMETGEIRIMEGEDTVVIVRLDAITPADMDNAQSQAFIANLRTQQNDALARDLFDIYSNDVLLRAGQNIDPRAVTAVNVGFQ</sequence>
<evidence type="ECO:0000256" key="6">
    <source>
        <dbReference type="ARBA" id="ARBA00023186"/>
    </source>
</evidence>
<dbReference type="InterPro" id="IPR000297">
    <property type="entry name" value="PPIase_PpiC"/>
</dbReference>
<comment type="subcellular location">
    <subcellularLocation>
        <location evidence="1">Cell membrane</location>
        <topology evidence="1">Single-pass type II membrane protein</topology>
    </subcellularLocation>
</comment>
<feature type="domain" description="PpiC" evidence="8">
    <location>
        <begin position="246"/>
        <end position="363"/>
    </location>
</feature>
<dbReference type="RefSeq" id="WP_184564247.1">
    <property type="nucleotide sequence ID" value="NZ_JACIEI010000003.1"/>
</dbReference>
<evidence type="ECO:0000256" key="5">
    <source>
        <dbReference type="ARBA" id="ARBA00023136"/>
    </source>
</evidence>
<comment type="similarity">
    <text evidence="7">Belongs to the PpiD chaperone family.</text>
</comment>
<dbReference type="GO" id="GO:0003755">
    <property type="term" value="F:peptidyl-prolyl cis-trans isomerase activity"/>
    <property type="evidence" value="ECO:0007669"/>
    <property type="project" value="UniProtKB-EC"/>
</dbReference>
<comment type="caution">
    <text evidence="9">The sequence shown here is derived from an EMBL/GenBank/DDBJ whole genome shotgun (WGS) entry which is preliminary data.</text>
</comment>
<evidence type="ECO:0000256" key="4">
    <source>
        <dbReference type="ARBA" id="ARBA00022989"/>
    </source>
</evidence>
<dbReference type="EC" id="5.2.1.8" evidence="9"/>
<evidence type="ECO:0000256" key="1">
    <source>
        <dbReference type="ARBA" id="ARBA00004401"/>
    </source>
</evidence>
<evidence type="ECO:0000256" key="2">
    <source>
        <dbReference type="ARBA" id="ARBA00022475"/>
    </source>
</evidence>
<dbReference type="Pfam" id="PF13145">
    <property type="entry name" value="Rotamase_2"/>
    <property type="match status" value="1"/>
</dbReference>
<reference evidence="9 10" key="1">
    <citation type="submission" date="2020-08" db="EMBL/GenBank/DDBJ databases">
        <title>Genomic Encyclopedia of Type Strains, Phase IV (KMG-IV): sequencing the most valuable type-strain genomes for metagenomic binning, comparative biology and taxonomic classification.</title>
        <authorList>
            <person name="Goeker M."/>
        </authorList>
    </citation>
    <scope>NUCLEOTIDE SEQUENCE [LARGE SCALE GENOMIC DNA]</scope>
    <source>
        <strain evidence="9 10">DSM 102234</strain>
    </source>
</reference>
<dbReference type="SUPFAM" id="SSF54534">
    <property type="entry name" value="FKBP-like"/>
    <property type="match status" value="1"/>
</dbReference>
<evidence type="ECO:0000256" key="7">
    <source>
        <dbReference type="ARBA" id="ARBA00038408"/>
    </source>
</evidence>
<proteinExistence type="inferred from homology"/>
<keyword evidence="5" id="KW-0472">Membrane</keyword>
<keyword evidence="3" id="KW-0812">Transmembrane</keyword>
<keyword evidence="4" id="KW-1133">Transmembrane helix</keyword>
<dbReference type="PANTHER" id="PTHR47529:SF1">
    <property type="entry name" value="PERIPLASMIC CHAPERONE PPID"/>
    <property type="match status" value="1"/>
</dbReference>
<evidence type="ECO:0000259" key="8">
    <source>
        <dbReference type="Pfam" id="PF13145"/>
    </source>
</evidence>
<dbReference type="PANTHER" id="PTHR47529">
    <property type="entry name" value="PEPTIDYL-PROLYL CIS-TRANS ISOMERASE D"/>
    <property type="match status" value="1"/>
</dbReference>
<evidence type="ECO:0000313" key="10">
    <source>
        <dbReference type="Proteomes" id="UP000530268"/>
    </source>
</evidence>
<dbReference type="Gene3D" id="1.10.4030.10">
    <property type="entry name" value="Porin chaperone SurA, peptide-binding domain"/>
    <property type="match status" value="1"/>
</dbReference>
<name>A0A7W6E3X2_9RHOB</name>
<dbReference type="Pfam" id="PF13624">
    <property type="entry name" value="SurA_N_3"/>
    <property type="match status" value="1"/>
</dbReference>
<dbReference type="AlphaFoldDB" id="A0A7W6E3X2"/>
<dbReference type="GO" id="GO:0005886">
    <property type="term" value="C:plasma membrane"/>
    <property type="evidence" value="ECO:0007669"/>
    <property type="project" value="UniProtKB-SubCell"/>
</dbReference>
<organism evidence="9 10">
    <name type="scientific">Sulfitobacter undariae</name>
    <dbReference type="NCBI Taxonomy" id="1563671"/>
    <lineage>
        <taxon>Bacteria</taxon>
        <taxon>Pseudomonadati</taxon>
        <taxon>Pseudomonadota</taxon>
        <taxon>Alphaproteobacteria</taxon>
        <taxon>Rhodobacterales</taxon>
        <taxon>Roseobacteraceae</taxon>
        <taxon>Sulfitobacter</taxon>
    </lineage>
</organism>
<gene>
    <name evidence="9" type="ORF">GGR95_001450</name>
</gene>
<keyword evidence="2" id="KW-1003">Cell membrane</keyword>
<dbReference type="InterPro" id="IPR052029">
    <property type="entry name" value="PpiD_chaperone"/>
</dbReference>
<keyword evidence="9" id="KW-0413">Isomerase</keyword>
<accession>A0A7W6E3X2</accession>